<dbReference type="SUPFAM" id="SSF52047">
    <property type="entry name" value="RNI-like"/>
    <property type="match status" value="1"/>
</dbReference>
<dbReference type="Gene3D" id="3.80.10.10">
    <property type="entry name" value="Ribonuclease Inhibitor"/>
    <property type="match status" value="1"/>
</dbReference>
<evidence type="ECO:0008006" key="3">
    <source>
        <dbReference type="Google" id="ProtNLM"/>
    </source>
</evidence>
<comment type="caution">
    <text evidence="1">The sequence shown here is derived from an EMBL/GenBank/DDBJ whole genome shotgun (WGS) entry which is preliminary data.</text>
</comment>
<evidence type="ECO:0000313" key="2">
    <source>
        <dbReference type="Proteomes" id="UP001213000"/>
    </source>
</evidence>
<proteinExistence type="predicted"/>
<protein>
    <recommendedName>
        <fullName evidence="3">F-box domain-containing protein</fullName>
    </recommendedName>
</protein>
<keyword evidence="2" id="KW-1185">Reference proteome</keyword>
<accession>A0AAD5VTL4</accession>
<organism evidence="1 2">
    <name type="scientific">Leucocoprinus birnbaumii</name>
    <dbReference type="NCBI Taxonomy" id="56174"/>
    <lineage>
        <taxon>Eukaryota</taxon>
        <taxon>Fungi</taxon>
        <taxon>Dikarya</taxon>
        <taxon>Basidiomycota</taxon>
        <taxon>Agaricomycotina</taxon>
        <taxon>Agaricomycetes</taxon>
        <taxon>Agaricomycetidae</taxon>
        <taxon>Agaricales</taxon>
        <taxon>Agaricineae</taxon>
        <taxon>Agaricaceae</taxon>
        <taxon>Leucocoprinus</taxon>
    </lineage>
</organism>
<dbReference type="EMBL" id="JANIEX010000403">
    <property type="protein sequence ID" value="KAJ3567588.1"/>
    <property type="molecule type" value="Genomic_DNA"/>
</dbReference>
<dbReference type="AlphaFoldDB" id="A0AAD5VTL4"/>
<evidence type="ECO:0000313" key="1">
    <source>
        <dbReference type="EMBL" id="KAJ3567588.1"/>
    </source>
</evidence>
<dbReference type="InterPro" id="IPR032675">
    <property type="entry name" value="LRR_dom_sf"/>
</dbReference>
<reference evidence="1" key="1">
    <citation type="submission" date="2022-07" db="EMBL/GenBank/DDBJ databases">
        <title>Genome Sequence of Leucocoprinus birnbaumii.</title>
        <authorList>
            <person name="Buettner E."/>
        </authorList>
    </citation>
    <scope>NUCLEOTIDE SEQUENCE</scope>
    <source>
        <strain evidence="1">VT141</strain>
    </source>
</reference>
<dbReference type="Proteomes" id="UP001213000">
    <property type="component" value="Unassembled WGS sequence"/>
</dbReference>
<gene>
    <name evidence="1" type="ORF">NP233_g6275</name>
</gene>
<name>A0AAD5VTL4_9AGAR</name>
<sequence>MANGLSLADLPAEILQEVFFWCLPTPSNANQHAVFMRREILTSPRHAPLLLCHVCRHWRDVALSSPNLWTTLSVIVRLGVAVPAPDLVSLWLSRSGALPLEISLHQQNESSVNCVAAGRVLDIFEEHISRWGKVRLELYGPRSTRLGIGGEKVGPLLKEFRLHISDDFSWQAEEDLFGVFNHAPQLQSLHVSRIPRLDLSAHSSIQVPWGQLAHLSLDYVPAIGTALRILDMTPNLESCSMKIDTTRGSLMYNPPQLPKLHTLSINLGFESLAGFLDHLIVPKLAHLAVSVRGTLEQYRWAHEQFDAFLTRSGCRIRRLEIHDTGMTSSEFASCIQHPGLQALTELVVDDTKGWTLNPFVTEAALDLLTVPSFNLPNSSCARDRKILHSDSPRIACLLPSLKRLTIRGNCFLSPDGTIAKMVESRWRNHSKEIVRLELMDVELPTNHMEDLRRLKEFQGEGLEVVFSQQY</sequence>